<evidence type="ECO:0000259" key="1">
    <source>
        <dbReference type="Pfam" id="PF22893"/>
    </source>
</evidence>
<dbReference type="PANTHER" id="PTHR38886">
    <property type="entry name" value="SESA DOMAIN-CONTAINING PROTEIN"/>
    <property type="match status" value="1"/>
</dbReference>
<dbReference type="AlphaFoldDB" id="A0AAF0DMK6"/>
<name>A0AAF0DMK6_9EURO</name>
<feature type="domain" description="Ubiquitin-like" evidence="1">
    <location>
        <begin position="224"/>
        <end position="310"/>
    </location>
</feature>
<gene>
    <name evidence="2" type="ORF">PRK78_006842</name>
</gene>
<keyword evidence="3" id="KW-1185">Reference proteome</keyword>
<sequence>MAAFGFSVGDMIAGLKVIYASCEALRSASSSQLEYCALRAEIQSLLIALEAINDLDIEHRGTEKQWAAINASVSSCKACIDAFLRETSKYDPHLQEGAKGGWTAGYRRIKWAIYKKEDITRFRAQLERHASSINMLLITFQTQGQMGATNNAQSTQSATGMEMVTRSCALGEDNVTALLQGLTLEQRQFFRMLISQNEQLQQSLDDIRQLIRLQAAIPPQVILQKPVILLDAFGKIAPFHLDFIDSLDAFVAVLKIRSEQAGVRNSGLKKLDKREFCIRDTHRRRNIDLDRPWTSVFRPGQNVDMSMVFRRRLTPTICPECSGQNAPCEEDGEIEW</sequence>
<reference evidence="2" key="1">
    <citation type="submission" date="2023-03" db="EMBL/GenBank/DDBJ databases">
        <title>Emydomyces testavorans Genome Sequence.</title>
        <authorList>
            <person name="Hoyer L."/>
        </authorList>
    </citation>
    <scope>NUCLEOTIDE SEQUENCE</scope>
    <source>
        <strain evidence="2">16-2883</strain>
    </source>
</reference>
<dbReference type="PANTHER" id="PTHR38886:SF1">
    <property type="entry name" value="NACHT-NTPASE AND P-LOOP NTPASES N-TERMINAL DOMAIN-CONTAINING PROTEIN"/>
    <property type="match status" value="1"/>
</dbReference>
<dbReference type="Pfam" id="PF22893">
    <property type="entry name" value="ULD_2"/>
    <property type="match status" value="1"/>
</dbReference>
<dbReference type="EMBL" id="CP120631">
    <property type="protein sequence ID" value="WEW61352.1"/>
    <property type="molecule type" value="Genomic_DNA"/>
</dbReference>
<protein>
    <recommendedName>
        <fullName evidence="1">Ubiquitin-like domain-containing protein</fullName>
    </recommendedName>
</protein>
<evidence type="ECO:0000313" key="2">
    <source>
        <dbReference type="EMBL" id="WEW61352.1"/>
    </source>
</evidence>
<organism evidence="2 3">
    <name type="scientific">Emydomyces testavorans</name>
    <dbReference type="NCBI Taxonomy" id="2070801"/>
    <lineage>
        <taxon>Eukaryota</taxon>
        <taxon>Fungi</taxon>
        <taxon>Dikarya</taxon>
        <taxon>Ascomycota</taxon>
        <taxon>Pezizomycotina</taxon>
        <taxon>Eurotiomycetes</taxon>
        <taxon>Eurotiomycetidae</taxon>
        <taxon>Onygenales</taxon>
        <taxon>Nannizziopsiaceae</taxon>
        <taxon>Emydomyces</taxon>
    </lineage>
</organism>
<accession>A0AAF0DMK6</accession>
<dbReference type="InterPro" id="IPR054464">
    <property type="entry name" value="ULD_fung"/>
</dbReference>
<evidence type="ECO:0000313" key="3">
    <source>
        <dbReference type="Proteomes" id="UP001219355"/>
    </source>
</evidence>
<dbReference type="Proteomes" id="UP001219355">
    <property type="component" value="Chromosome 5"/>
</dbReference>
<proteinExistence type="predicted"/>